<evidence type="ECO:0000256" key="12">
    <source>
        <dbReference type="ARBA" id="ARBA00032877"/>
    </source>
</evidence>
<evidence type="ECO:0000256" key="4">
    <source>
        <dbReference type="ARBA" id="ARBA00022723"/>
    </source>
</evidence>
<dbReference type="Gene3D" id="3.30.65.10">
    <property type="entry name" value="Bacterial Topoisomerase I, domain 1"/>
    <property type="match status" value="1"/>
</dbReference>
<dbReference type="PROSITE" id="PS00396">
    <property type="entry name" value="TOPO_IA_1"/>
    <property type="match status" value="1"/>
</dbReference>
<keyword evidence="17" id="KW-1185">Reference proteome</keyword>
<dbReference type="PROSITE" id="PS52039">
    <property type="entry name" value="TOPO_IA_2"/>
    <property type="match status" value="1"/>
</dbReference>
<name>A0ABQ4P741_9GAMM</name>
<feature type="compositionally biased region" description="Polar residues" evidence="13">
    <location>
        <begin position="448"/>
        <end position="463"/>
    </location>
</feature>
<dbReference type="EMBL" id="BPEY01000012">
    <property type="protein sequence ID" value="GIU42956.1"/>
    <property type="molecule type" value="Genomic_DNA"/>
</dbReference>
<reference evidence="16" key="1">
    <citation type="submission" date="2021-05" db="EMBL/GenBank/DDBJ databases">
        <title>Molecular characterization for Shewanella algae harboring chromosomal blaOXA-55-like strains isolated from clinical and environment sample.</title>
        <authorList>
            <person name="Ohama Y."/>
            <person name="Aoki K."/>
            <person name="Harada S."/>
            <person name="Moriya K."/>
            <person name="Ishii Y."/>
            <person name="Tateda K."/>
        </authorList>
    </citation>
    <scope>NUCLEOTIDE SEQUENCE</scope>
    <source>
        <strain evidence="16">JCM 11563</strain>
    </source>
</reference>
<dbReference type="PANTHER" id="PTHR11390:SF21">
    <property type="entry name" value="DNA TOPOISOMERASE 3-ALPHA"/>
    <property type="match status" value="1"/>
</dbReference>
<evidence type="ECO:0000256" key="1">
    <source>
        <dbReference type="ARBA" id="ARBA00000213"/>
    </source>
</evidence>
<evidence type="ECO:0000259" key="15">
    <source>
        <dbReference type="PROSITE" id="PS52039"/>
    </source>
</evidence>
<evidence type="ECO:0000256" key="9">
    <source>
        <dbReference type="ARBA" id="ARBA00030003"/>
    </source>
</evidence>
<comment type="similarity">
    <text evidence="2">Belongs to the type IA topoisomerase family.</text>
</comment>
<evidence type="ECO:0000256" key="2">
    <source>
        <dbReference type="ARBA" id="ARBA00009446"/>
    </source>
</evidence>
<keyword evidence="6" id="KW-0799">Topoisomerase</keyword>
<dbReference type="Gene3D" id="2.70.20.10">
    <property type="entry name" value="Topoisomerase I, domain 3"/>
    <property type="match status" value="1"/>
</dbReference>
<feature type="domain" description="Toprim" evidence="14">
    <location>
        <begin position="1"/>
        <end position="131"/>
    </location>
</feature>
<dbReference type="InterPro" id="IPR005738">
    <property type="entry name" value="TopoIII"/>
</dbReference>
<evidence type="ECO:0000313" key="17">
    <source>
        <dbReference type="Proteomes" id="UP000887104"/>
    </source>
</evidence>
<dbReference type="NCBIfam" id="NF005829">
    <property type="entry name" value="PRK07726.1"/>
    <property type="match status" value="1"/>
</dbReference>
<keyword evidence="5" id="KW-0460">Magnesium</keyword>
<dbReference type="PANTHER" id="PTHR11390">
    <property type="entry name" value="PROKARYOTIC DNA TOPOISOMERASE"/>
    <property type="match status" value="1"/>
</dbReference>
<comment type="catalytic activity">
    <reaction evidence="1">
        <text>ATP-independent breakage of single-stranded DNA, followed by passage and rejoining.</text>
        <dbReference type="EC" id="5.6.2.1"/>
    </reaction>
</comment>
<dbReference type="CDD" id="cd03362">
    <property type="entry name" value="TOPRIM_TopoIA_TopoIII"/>
    <property type="match status" value="1"/>
</dbReference>
<dbReference type="Pfam" id="PF01751">
    <property type="entry name" value="Toprim"/>
    <property type="match status" value="1"/>
</dbReference>
<dbReference type="InterPro" id="IPR013497">
    <property type="entry name" value="Topo_IA_cen"/>
</dbReference>
<keyword evidence="4" id="KW-0479">Metal-binding</keyword>
<dbReference type="SMART" id="SM00437">
    <property type="entry name" value="TOP1Ac"/>
    <property type="match status" value="1"/>
</dbReference>
<dbReference type="InterPro" id="IPR013826">
    <property type="entry name" value="Topo_IA_cen_sub3"/>
</dbReference>
<proteinExistence type="inferred from homology"/>
<evidence type="ECO:0000256" key="7">
    <source>
        <dbReference type="ARBA" id="ARBA00023125"/>
    </source>
</evidence>
<dbReference type="PRINTS" id="PR00417">
    <property type="entry name" value="PRTPISMRASEI"/>
</dbReference>
<evidence type="ECO:0000256" key="11">
    <source>
        <dbReference type="ARBA" id="ARBA00032235"/>
    </source>
</evidence>
<sequence>MQVYLCEKPSQAKDIATVLGCTRKDGVFSKEGVMVVNAIGHLLQQADPQDYNPDFEKWNMADLPIIPGTWKMVVTPKTKAQFAVVKKALAKATEVIIATDADREGEVIAREILEFVNYKGAIRRLWLSALDEASIRKALGALRANAETEKLYDAGLGRSRGDWLIGMNMTRLCTLLSRADGYSGALSVGRVQTPTLRLVVDRDRQIEQFSPAAYYDVTGLFSAAIPFKAKWQAPENVCDEHGRCLQTQIADGVIAQCQGQSGIVTTFDTKRQKAKHPALYFLGSLQKTMSAKYGYGAKDVLDIAQSLYEKHKVTTYPRTDCPYLPLSQHGEVAAIIGKLSAVPAFAGWCSGANPQEKSACWNDKKITAHHGIIPLPITPNLEAMSEKERNLYLAIVQRYLAQFYPVAEDDATTVELTVGAHRFKANGKVERVKGWRIVTGKEEDDTVESNSLPQLSIGQSLPGQYQRDDKKTKPPSRFTEGTLIDAMSNIAKFETDPKLKSILKETAGIGTEATRANIIDTLKARGFLTVSGKQLISDATGRSLIDALPDVLTRPSMTALWEQALDDIALGNGSLTDFMAKQQGFVTQLVALFKQGQYSLKLPKIEQVTAPCPACKKPMKLLDGKKGKFWACEDKDHCGLLLNDDRGKLPKTAPCTCTKGVLVRKKAKTKGKFWWGCSAFKSGCQRRLFDNEGKPGKEMDRSNELVQ</sequence>
<dbReference type="CDD" id="cd00186">
    <property type="entry name" value="TOP1Ac"/>
    <property type="match status" value="1"/>
</dbReference>
<dbReference type="Proteomes" id="UP000887104">
    <property type="component" value="Unassembled WGS sequence"/>
</dbReference>
<dbReference type="InterPro" id="IPR023406">
    <property type="entry name" value="Topo_IA_AS"/>
</dbReference>
<dbReference type="InterPro" id="IPR000380">
    <property type="entry name" value="Topo_IA"/>
</dbReference>
<evidence type="ECO:0000256" key="5">
    <source>
        <dbReference type="ARBA" id="ARBA00022842"/>
    </source>
</evidence>
<evidence type="ECO:0000256" key="13">
    <source>
        <dbReference type="SAM" id="MobiDB-lite"/>
    </source>
</evidence>
<dbReference type="InterPro" id="IPR013824">
    <property type="entry name" value="Topo_IA_cen_sub1"/>
</dbReference>
<evidence type="ECO:0000256" key="6">
    <source>
        <dbReference type="ARBA" id="ARBA00023029"/>
    </source>
</evidence>
<accession>A0ABQ4P741</accession>
<dbReference type="Gene3D" id="1.10.460.10">
    <property type="entry name" value="Topoisomerase I, domain 2"/>
    <property type="match status" value="1"/>
</dbReference>
<keyword evidence="7" id="KW-0238">DNA-binding</keyword>
<dbReference type="SMART" id="SM00436">
    <property type="entry name" value="TOP1Bc"/>
    <property type="match status" value="1"/>
</dbReference>
<dbReference type="RefSeq" id="WP_220780157.1">
    <property type="nucleotide sequence ID" value="NZ_BPEY01000012.1"/>
</dbReference>
<feature type="domain" description="Topo IA-type catalytic" evidence="15">
    <location>
        <begin position="148"/>
        <end position="590"/>
    </location>
</feature>
<dbReference type="InterPro" id="IPR034144">
    <property type="entry name" value="TOPRIM_TopoIII"/>
</dbReference>
<protein>
    <recommendedName>
        <fullName evidence="3">DNA topoisomerase</fullName>
        <ecNumber evidence="3">5.6.2.1</ecNumber>
    </recommendedName>
    <alternativeName>
        <fullName evidence="12">Omega-protein</fullName>
    </alternativeName>
    <alternativeName>
        <fullName evidence="11">Relaxing enzyme</fullName>
    </alternativeName>
    <alternativeName>
        <fullName evidence="9">Swivelase</fullName>
    </alternativeName>
    <alternativeName>
        <fullName evidence="10">Untwisting enzyme</fullName>
    </alternativeName>
</protein>
<dbReference type="InterPro" id="IPR013825">
    <property type="entry name" value="Topo_IA_cen_sub2"/>
</dbReference>
<dbReference type="Pfam" id="PF01131">
    <property type="entry name" value="Topoisom_bac"/>
    <property type="match status" value="1"/>
</dbReference>
<gene>
    <name evidence="16" type="ORF">TUM4438_10750</name>
</gene>
<evidence type="ECO:0000313" key="16">
    <source>
        <dbReference type="EMBL" id="GIU42956.1"/>
    </source>
</evidence>
<evidence type="ECO:0000256" key="8">
    <source>
        <dbReference type="ARBA" id="ARBA00023235"/>
    </source>
</evidence>
<dbReference type="InterPro" id="IPR003601">
    <property type="entry name" value="Topo_IA_2"/>
</dbReference>
<dbReference type="PROSITE" id="PS50880">
    <property type="entry name" value="TOPRIM"/>
    <property type="match status" value="1"/>
</dbReference>
<dbReference type="Gene3D" id="1.10.290.10">
    <property type="entry name" value="Topoisomerase I, domain 4"/>
    <property type="match status" value="1"/>
</dbReference>
<comment type="caution">
    <text evidence="16">The sequence shown here is derived from an EMBL/GenBank/DDBJ whole genome shotgun (WGS) entry which is preliminary data.</text>
</comment>
<evidence type="ECO:0000256" key="3">
    <source>
        <dbReference type="ARBA" id="ARBA00012891"/>
    </source>
</evidence>
<evidence type="ECO:0000256" key="10">
    <source>
        <dbReference type="ARBA" id="ARBA00031985"/>
    </source>
</evidence>
<dbReference type="SMART" id="SM00493">
    <property type="entry name" value="TOPRIM"/>
    <property type="match status" value="1"/>
</dbReference>
<dbReference type="NCBIfam" id="TIGR01056">
    <property type="entry name" value="topB"/>
    <property type="match status" value="1"/>
</dbReference>
<dbReference type="SUPFAM" id="SSF56712">
    <property type="entry name" value="Prokaryotic type I DNA topoisomerase"/>
    <property type="match status" value="1"/>
</dbReference>
<dbReference type="InterPro" id="IPR003602">
    <property type="entry name" value="Topo_IA_DNA-bd_dom"/>
</dbReference>
<organism evidence="16 17">
    <name type="scientific">Shewanella sairae</name>
    <dbReference type="NCBI Taxonomy" id="190310"/>
    <lineage>
        <taxon>Bacteria</taxon>
        <taxon>Pseudomonadati</taxon>
        <taxon>Pseudomonadota</taxon>
        <taxon>Gammaproteobacteria</taxon>
        <taxon>Alteromonadales</taxon>
        <taxon>Shewanellaceae</taxon>
        <taxon>Shewanella</taxon>
    </lineage>
</organism>
<dbReference type="EC" id="5.6.2.1" evidence="3"/>
<keyword evidence="8" id="KW-0413">Isomerase</keyword>
<feature type="region of interest" description="Disordered" evidence="13">
    <location>
        <begin position="443"/>
        <end position="477"/>
    </location>
</feature>
<dbReference type="InterPro" id="IPR023405">
    <property type="entry name" value="Topo_IA_core_domain"/>
</dbReference>
<dbReference type="InterPro" id="IPR006171">
    <property type="entry name" value="TOPRIM_dom"/>
</dbReference>
<evidence type="ECO:0000259" key="14">
    <source>
        <dbReference type="PROSITE" id="PS50880"/>
    </source>
</evidence>
<dbReference type="Gene3D" id="3.40.50.140">
    <property type="match status" value="1"/>
</dbReference>